<evidence type="ECO:0000256" key="3">
    <source>
        <dbReference type="ARBA" id="ARBA00022833"/>
    </source>
</evidence>
<proteinExistence type="predicted"/>
<accession>A0A8S1NL40</accession>
<dbReference type="Pfam" id="PF01363">
    <property type="entry name" value="FYVE"/>
    <property type="match status" value="1"/>
</dbReference>
<dbReference type="CDD" id="cd00065">
    <property type="entry name" value="FYVE_like_SF"/>
    <property type="match status" value="1"/>
</dbReference>
<dbReference type="GO" id="GO:0046854">
    <property type="term" value="P:phosphatidylinositol phosphate biosynthetic process"/>
    <property type="evidence" value="ECO:0007669"/>
    <property type="project" value="TreeGrafter"/>
</dbReference>
<keyword evidence="6" id="KW-0418">Kinase</keyword>
<evidence type="ECO:0000259" key="8">
    <source>
        <dbReference type="PROSITE" id="PS51455"/>
    </source>
</evidence>
<dbReference type="EMBL" id="CAJJDN010000057">
    <property type="protein sequence ID" value="CAD8090951.1"/>
    <property type="molecule type" value="Genomic_DNA"/>
</dbReference>
<dbReference type="GO" id="GO:0005524">
    <property type="term" value="F:ATP binding"/>
    <property type="evidence" value="ECO:0007669"/>
    <property type="project" value="UniProtKB-UniRule"/>
</dbReference>
<dbReference type="PANTHER" id="PTHR45748">
    <property type="entry name" value="1-PHOSPHATIDYLINOSITOL 3-PHOSPHATE 5-KINASE-RELATED"/>
    <property type="match status" value="1"/>
</dbReference>
<keyword evidence="2 5" id="KW-0863">Zinc-finger</keyword>
<evidence type="ECO:0000256" key="2">
    <source>
        <dbReference type="ARBA" id="ARBA00022771"/>
    </source>
</evidence>
<evidence type="ECO:0000256" key="4">
    <source>
        <dbReference type="ARBA" id="ARBA00022840"/>
    </source>
</evidence>
<dbReference type="PROSITE" id="PS51455">
    <property type="entry name" value="PIPK"/>
    <property type="match status" value="1"/>
</dbReference>
<keyword evidence="6" id="KW-0808">Transferase</keyword>
<evidence type="ECO:0000256" key="5">
    <source>
        <dbReference type="PROSITE-ProRule" id="PRU00091"/>
    </source>
</evidence>
<comment type="caution">
    <text evidence="9">The sequence shown here is derived from an EMBL/GenBank/DDBJ whole genome shotgun (WGS) entry which is preliminary data.</text>
</comment>
<dbReference type="InterPro" id="IPR000306">
    <property type="entry name" value="Znf_FYVE"/>
</dbReference>
<dbReference type="GO" id="GO:0010008">
    <property type="term" value="C:endosome membrane"/>
    <property type="evidence" value="ECO:0007669"/>
    <property type="project" value="TreeGrafter"/>
</dbReference>
<gene>
    <name evidence="9" type="ORF">PSON_ATCC_30995.1.T0570007</name>
</gene>
<sequence>MKQTSRFDIIKNELIPKKKWKDDQEISQCGMCDNKFNALFRRKHHCRRCGYIFCQDCSNHFLDGPPNEGEKKIRFCRRCYDKINQLIADKGFFVENEDSTLKAAMKKEVNSQTRNVSKQFESVTTYTSSKSIVVKGNEAQQMQEEDDTLLEINQEKEDISEFFEEADISKDQLTILQEKSANQLEKICEYILQNVLQPNKSYEKVIEFWKSKMKILITQCVQEIQFHSLNTNLMDINHFMKIKIIDHSDEQLTSFFPGVIFRKNVALKQMQSEINKPAIIIIIGDFDMDGTQNQLEDYIQNEKKILVDSINQIYKNYEPNLILVEKGANKIALDECLKKKITVITNVKKKVLKRVKLCTNAKFITLSSLKLCIERKEQIVGQCEKVFFKSFPKMVSEKGEMHKDTTLCFLKTQTCQKFATITISGPSEDLLQKLKQCFIGCARLGKHQDLESHFITTECSIFKNNQLKTISNQGNFTNFLFEKVPLKELFIIELKYIKINYVIADVSNFNDIKDFSSLEEYKSKHPTQRDKLEEFSMARMCNKPQEKKSVFYHGEDVCLGQFIILKIANKDNKCEFCHLPKIAHVSFYYCGDKYIKISVDQKNRSGRVISTNEPPQLSNQVSQQFSQLSNDDEPRDNVYTAKDISKIVQQSHSNQKGEKKKIKIETYIQCSKCDLSSNIVKLSSQNLDFSFFRFMQTILITQPNIYERQTICQSNNCNHQLERIFTYDESMVKILVGEVEVFSTVIQNTLSQEILDNLKKWEEDYIQNEKKELYQRILNTNYQLTQLTKPLSKNDIKDNIEIYSNEKYWQEKFQEMKQISDLQIFTNQLSIQIQELNDQIKVEMKRFQRNSMFRSQKDIDHQSPPFNKVHFSGQDCEINHSDSVVGEDIENQSEQISDIKSPMGGKPMKTPSNKIPNIPYSVKDLDTNHSFIGDRQQNPQSHLIKEWPLCLFQEEQNKLKLCDKKIIPFVAIFESQPLSSIAFSLNHPTYLKAINYFENFQKADQQQQKLILSKLMLMKSGQQSGKWEQEDQSLPSESLLTLNDTNVNTTQQQSIPQKKEKNYITITLQYDKVKGLKPSMSRDQFQDEDKSISSQQSVASGFGNQQFQAKKSKTQEILIYFPNQFEALRASFGITLNLFIKSLSVTGSWNASGGKSSSKFFKSDNELFVVKKFDDEKEFRMFEQFALDYFRQMHRHFYESQKPSLLCKIFGMYEIRDKGYPEFYLIMENLYYGVGNPKDLLVYDLKGSETNRWEKKVNKVLLDTNFIIDRNAEPILIQNDCYIYNDKAFQSDCKFLLRKQIVDYSLLLIINSKQKKIRMGIIDYLRFYTWDKETERLLKFVLKGGKVPTIINPHDYKQRFLTAVGKYFIHV</sequence>
<feature type="domain" description="PIPK" evidence="8">
    <location>
        <begin position="1056"/>
        <end position="1368"/>
    </location>
</feature>
<dbReference type="PROSITE" id="PS50178">
    <property type="entry name" value="ZF_FYVE"/>
    <property type="match status" value="1"/>
</dbReference>
<dbReference type="SMART" id="SM00330">
    <property type="entry name" value="PIPKc"/>
    <property type="match status" value="1"/>
</dbReference>
<keyword evidence="10" id="KW-1185">Reference proteome</keyword>
<dbReference type="InterPro" id="IPR017455">
    <property type="entry name" value="Znf_FYVE-rel"/>
</dbReference>
<dbReference type="SMART" id="SM00064">
    <property type="entry name" value="FYVE"/>
    <property type="match status" value="1"/>
</dbReference>
<dbReference type="InterPro" id="IPR044769">
    <property type="entry name" value="PIKfyve_PIPKc"/>
</dbReference>
<dbReference type="GO" id="GO:0008270">
    <property type="term" value="F:zinc ion binding"/>
    <property type="evidence" value="ECO:0007669"/>
    <property type="project" value="UniProtKB-KW"/>
</dbReference>
<evidence type="ECO:0000259" key="7">
    <source>
        <dbReference type="PROSITE" id="PS50178"/>
    </source>
</evidence>
<dbReference type="GO" id="GO:0000285">
    <property type="term" value="F:1-phosphatidylinositol-3-phosphate 5-kinase activity"/>
    <property type="evidence" value="ECO:0007669"/>
    <property type="project" value="InterPro"/>
</dbReference>
<evidence type="ECO:0000256" key="1">
    <source>
        <dbReference type="ARBA" id="ARBA00022723"/>
    </source>
</evidence>
<keyword evidence="3" id="KW-0862">Zinc</keyword>
<keyword evidence="1" id="KW-0479">Metal-binding</keyword>
<dbReference type="InterPro" id="IPR002498">
    <property type="entry name" value="PInositol-4-P-4/5-kinase_core"/>
</dbReference>
<keyword evidence="6" id="KW-0547">Nucleotide-binding</keyword>
<evidence type="ECO:0000256" key="6">
    <source>
        <dbReference type="PROSITE-ProRule" id="PRU00781"/>
    </source>
</evidence>
<organism evidence="9 10">
    <name type="scientific">Paramecium sonneborni</name>
    <dbReference type="NCBI Taxonomy" id="65129"/>
    <lineage>
        <taxon>Eukaryota</taxon>
        <taxon>Sar</taxon>
        <taxon>Alveolata</taxon>
        <taxon>Ciliophora</taxon>
        <taxon>Intramacronucleata</taxon>
        <taxon>Oligohymenophorea</taxon>
        <taxon>Peniculida</taxon>
        <taxon>Parameciidae</taxon>
        <taxon>Paramecium</taxon>
    </lineage>
</organism>
<evidence type="ECO:0008006" key="11">
    <source>
        <dbReference type="Google" id="ProtNLM"/>
    </source>
</evidence>
<dbReference type="Pfam" id="PF00118">
    <property type="entry name" value="Cpn60_TCP1"/>
    <property type="match status" value="1"/>
</dbReference>
<evidence type="ECO:0000313" key="10">
    <source>
        <dbReference type="Proteomes" id="UP000692954"/>
    </source>
</evidence>
<dbReference type="CDD" id="cd17300">
    <property type="entry name" value="PIPKc_PIKfyve"/>
    <property type="match status" value="1"/>
</dbReference>
<protein>
    <recommendedName>
        <fullName evidence="11">1-phosphatidylinositol-3-phosphate 5-kinase</fullName>
    </recommendedName>
</protein>
<keyword evidence="4 6" id="KW-0067">ATP-binding</keyword>
<dbReference type="OrthoDB" id="294573at2759"/>
<name>A0A8S1NL40_9CILI</name>
<dbReference type="PANTHER" id="PTHR45748:SF7">
    <property type="entry name" value="1-PHOSPHATIDYLINOSITOL 3-PHOSPHATE 5-KINASE-RELATED"/>
    <property type="match status" value="1"/>
</dbReference>
<evidence type="ECO:0000313" key="9">
    <source>
        <dbReference type="EMBL" id="CAD8090951.1"/>
    </source>
</evidence>
<reference evidence="9" key="1">
    <citation type="submission" date="2021-01" db="EMBL/GenBank/DDBJ databases">
        <authorList>
            <consortium name="Genoscope - CEA"/>
            <person name="William W."/>
        </authorList>
    </citation>
    <scope>NUCLEOTIDE SEQUENCE</scope>
</reference>
<dbReference type="Proteomes" id="UP000692954">
    <property type="component" value="Unassembled WGS sequence"/>
</dbReference>
<feature type="domain" description="FYVE-type" evidence="7">
    <location>
        <begin position="23"/>
        <end position="84"/>
    </location>
</feature>
<dbReference type="Pfam" id="PF01504">
    <property type="entry name" value="PIP5K"/>
    <property type="match status" value="1"/>
</dbReference>
<dbReference type="InterPro" id="IPR002423">
    <property type="entry name" value="Cpn60/GroEL/TCP-1"/>
</dbReference>